<sequence length="75" mass="8959">MTSIYKEKILKEIEEIPEEMMPKIYRIIHILKMELIPKTKKLGVRGSLKGIWKGSQIDEDIFVESKKSLFPYEYR</sequence>
<evidence type="ECO:0008006" key="2">
    <source>
        <dbReference type="Google" id="ProtNLM"/>
    </source>
</evidence>
<dbReference type="EMBL" id="DRIH01000048">
    <property type="protein sequence ID" value="HEC67474.1"/>
    <property type="molecule type" value="Genomic_DNA"/>
</dbReference>
<gene>
    <name evidence="1" type="ORF">ENI35_01455</name>
</gene>
<evidence type="ECO:0000313" key="1">
    <source>
        <dbReference type="EMBL" id="HEC67474.1"/>
    </source>
</evidence>
<protein>
    <recommendedName>
        <fullName evidence="2">DUF2281 domain-containing protein</fullName>
    </recommendedName>
</protein>
<proteinExistence type="predicted"/>
<name>A0A7C2A3B5_DESA2</name>
<organism evidence="1">
    <name type="scientific">Desulfofervidus auxilii</name>
    <dbReference type="NCBI Taxonomy" id="1621989"/>
    <lineage>
        <taxon>Bacteria</taxon>
        <taxon>Pseudomonadati</taxon>
        <taxon>Thermodesulfobacteriota</taxon>
        <taxon>Candidatus Desulfofervidia</taxon>
        <taxon>Candidatus Desulfofervidales</taxon>
        <taxon>Candidatus Desulfofervidaceae</taxon>
        <taxon>Candidatus Desulfofervidus</taxon>
    </lineage>
</organism>
<comment type="caution">
    <text evidence="1">The sequence shown here is derived from an EMBL/GenBank/DDBJ whole genome shotgun (WGS) entry which is preliminary data.</text>
</comment>
<dbReference type="AlphaFoldDB" id="A0A7C2A3B5"/>
<accession>A0A7C2A3B5</accession>
<reference evidence="1" key="1">
    <citation type="journal article" date="2020" name="mSystems">
        <title>Genome- and Community-Level Interaction Insights into Carbon Utilization and Element Cycling Functions of Hydrothermarchaeota in Hydrothermal Sediment.</title>
        <authorList>
            <person name="Zhou Z."/>
            <person name="Liu Y."/>
            <person name="Xu W."/>
            <person name="Pan J."/>
            <person name="Luo Z.H."/>
            <person name="Li M."/>
        </authorList>
    </citation>
    <scope>NUCLEOTIDE SEQUENCE [LARGE SCALE GENOMIC DNA]</scope>
    <source>
        <strain evidence="1">HyVt-389</strain>
    </source>
</reference>
<dbReference type="Proteomes" id="UP000885738">
    <property type="component" value="Unassembled WGS sequence"/>
</dbReference>